<keyword evidence="2" id="KW-1185">Reference proteome</keyword>
<sequence length="91" mass="10079">MPYRWWPATLAALVGITDAEVLQALNAERRRPLPGFALGIPALSIWARTDTGRPLIVVVKQEGQFSWGILGARDMTPDELAEYEKWEASAA</sequence>
<protein>
    <submittedName>
        <fullName evidence="1">Uncharacterized protein</fullName>
    </submittedName>
</protein>
<accession>A0A919PMK5</accession>
<name>A0A919PMK5_9ACTN</name>
<dbReference type="RefSeq" id="WP_203846664.1">
    <property type="nucleotide sequence ID" value="NZ_BAAAVW010000007.1"/>
</dbReference>
<proteinExistence type="predicted"/>
<dbReference type="AlphaFoldDB" id="A0A919PMK5"/>
<comment type="caution">
    <text evidence="1">The sequence shown here is derived from an EMBL/GenBank/DDBJ whole genome shotgun (WGS) entry which is preliminary data.</text>
</comment>
<evidence type="ECO:0000313" key="1">
    <source>
        <dbReference type="EMBL" id="GIG44838.1"/>
    </source>
</evidence>
<dbReference type="EMBL" id="BONQ01000046">
    <property type="protein sequence ID" value="GIG44838.1"/>
    <property type="molecule type" value="Genomic_DNA"/>
</dbReference>
<reference evidence="1" key="1">
    <citation type="submission" date="2021-01" db="EMBL/GenBank/DDBJ databases">
        <title>Whole genome shotgun sequence of Dactylosporangium siamense NBRC 106093.</title>
        <authorList>
            <person name="Komaki H."/>
            <person name="Tamura T."/>
        </authorList>
    </citation>
    <scope>NUCLEOTIDE SEQUENCE</scope>
    <source>
        <strain evidence="1">NBRC 106093</strain>
    </source>
</reference>
<evidence type="ECO:0000313" key="2">
    <source>
        <dbReference type="Proteomes" id="UP000660611"/>
    </source>
</evidence>
<organism evidence="1 2">
    <name type="scientific">Dactylosporangium siamense</name>
    <dbReference type="NCBI Taxonomy" id="685454"/>
    <lineage>
        <taxon>Bacteria</taxon>
        <taxon>Bacillati</taxon>
        <taxon>Actinomycetota</taxon>
        <taxon>Actinomycetes</taxon>
        <taxon>Micromonosporales</taxon>
        <taxon>Micromonosporaceae</taxon>
        <taxon>Dactylosporangium</taxon>
    </lineage>
</organism>
<gene>
    <name evidence="1" type="ORF">Dsi01nite_028790</name>
</gene>
<dbReference type="Proteomes" id="UP000660611">
    <property type="component" value="Unassembled WGS sequence"/>
</dbReference>